<dbReference type="RefSeq" id="XP_039237960.1">
    <property type="nucleotide sequence ID" value="XM_039382026.1"/>
</dbReference>
<dbReference type="PANTHER" id="PTHR46500">
    <property type="entry name" value="CILIA- AND FLAGELLA-ASSOCIATED PROTEIN 221"/>
    <property type="match status" value="1"/>
</dbReference>
<dbReference type="Pfam" id="PF22067">
    <property type="entry name" value="Cep192_D3"/>
    <property type="match status" value="1"/>
</dbReference>
<dbReference type="Gene3D" id="2.60.40.10">
    <property type="entry name" value="Immunoglobulins"/>
    <property type="match status" value="2"/>
</dbReference>
<evidence type="ECO:0000313" key="4">
    <source>
        <dbReference type="RefSeq" id="XP_039237960.1"/>
    </source>
</evidence>
<evidence type="ECO:0000313" key="3">
    <source>
        <dbReference type="RefSeq" id="XP_039237958.1"/>
    </source>
</evidence>
<keyword evidence="3 4" id="KW-0282">Flagellum</keyword>
<sequence length="908" mass="104072">MDEVQSASTDITVARKTFRKIPSVLLGSLVEEPKKRRAVPNHLLESKIYSAFQRSKVVRAEPAVLHYGGYEVGKHHQQTLKLTNISANAISLHIIPPQTMYFQIKYSKAHRLVPGLSYVVTVDFCPDEWRYYYDCIRIHCKGDDNLVVPMHAYPAMNVVEFPTFINLSDVSVGQSKEYVIPLQCSCPVDFEFHIDIIQPHRAFTVQPTFGIIPGNEKVKVTVKYSPLEYGTAQMAMQLRISEFRSKPYVCVFTGTSTPHLGLIKEHFDKQQSHPAKKAGSAGKFMVWRRDQVSQPRSKPIQKEKEIEYQNLRFPTDLSNPYAVATVLIQEPGKLKIKDLKEVLSQGREGVKTRQMKEAVFQLKVKQNVEEEEANHLKWQVHKGEDPVSEEFKKEIIERRQREEEQYKIQRGDPIIEQEFQRNEVEVSFKRVTQHVGQHPSVQPTFDLLRNDPWNNRKRMLRKFQQAAYKILIQARLNRLLLLFRGLTSEARGQEEGSVSETRSFSKSKKSEECKGLSSSISEDLILPFEFPFCSSHEQNDDLVGIAPDALGLVPVGSVDVTVRHILPYYDLKVPQHSNIMKYQPFCTHYAATSYKPRELSRPLRQGAQDELIQVAPSTEGQLDLVFQRTDFHKPSPAEDFYKPYSEEDFYKPYSEEDFYKPSPGEDFYKPSPEKAAGRDISLLKLVPPRALVYPAESNPLRIFNPAPGLVPFLLPLPYCESNIEYHLCPHPKYTFTKECPKGSSIPITQKKFLHHKEVISGVMEWRKFSPLVYSTFSNIPTLTNTAPRDPYSLDMLPRDVPPVLSDLPERDKENVIDHETDEAEFEMILTPEMVRAEFPQIGQALTEEDEEESAKEESNTVLDDASLGDLHNHPDGHFQPQNNELGERIQKHVETMKLKALNKTLVLG</sequence>
<keyword evidence="3 4" id="KW-0969">Cilium</keyword>
<reference evidence="3 4" key="1">
    <citation type="submission" date="2025-04" db="UniProtKB">
        <authorList>
            <consortium name="RefSeq"/>
        </authorList>
    </citation>
    <scope>IDENTIFICATION</scope>
    <source>
        <tissue evidence="3 4">Muscle</tissue>
    </source>
</reference>
<feature type="domain" description="Cep192-like" evidence="1">
    <location>
        <begin position="166"/>
        <end position="240"/>
    </location>
</feature>
<dbReference type="GO" id="GO:0003341">
    <property type="term" value="P:cilium movement"/>
    <property type="evidence" value="ECO:0007669"/>
    <property type="project" value="InterPro"/>
</dbReference>
<evidence type="ECO:0000313" key="2">
    <source>
        <dbReference type="Proteomes" id="UP000504627"/>
    </source>
</evidence>
<evidence type="ECO:0000259" key="1">
    <source>
        <dbReference type="Pfam" id="PF22067"/>
    </source>
</evidence>
<dbReference type="Pfam" id="PF24771">
    <property type="entry name" value="Ig_CFAP74_1st"/>
    <property type="match status" value="1"/>
</dbReference>
<dbReference type="RefSeq" id="XP_039237958.1">
    <property type="nucleotide sequence ID" value="XM_039382024.1"/>
</dbReference>
<dbReference type="GeneID" id="113989252"/>
<proteinExistence type="predicted"/>
<gene>
    <name evidence="3 4" type="primary">CFAP221</name>
</gene>
<dbReference type="InterPro" id="IPR013783">
    <property type="entry name" value="Ig-like_fold"/>
</dbReference>
<dbReference type="GO" id="GO:0097729">
    <property type="term" value="C:9+2 motile cilium"/>
    <property type="evidence" value="ECO:0007669"/>
    <property type="project" value="TreeGrafter"/>
</dbReference>
<keyword evidence="3 4" id="KW-0966">Cell projection</keyword>
<name>A0A7R5KC17_9PASS</name>
<accession>A0A7R5KC17</accession>
<dbReference type="Proteomes" id="UP000504627">
    <property type="component" value="Unplaced"/>
</dbReference>
<organism evidence="2 4">
    <name type="scientific">Pipra filicauda</name>
    <name type="common">Wire-tailed manakin</name>
    <dbReference type="NCBI Taxonomy" id="649802"/>
    <lineage>
        <taxon>Eukaryota</taxon>
        <taxon>Metazoa</taxon>
        <taxon>Chordata</taxon>
        <taxon>Craniata</taxon>
        <taxon>Vertebrata</taxon>
        <taxon>Euteleostomi</taxon>
        <taxon>Archelosauria</taxon>
        <taxon>Archosauria</taxon>
        <taxon>Dinosauria</taxon>
        <taxon>Saurischia</taxon>
        <taxon>Theropoda</taxon>
        <taxon>Coelurosauria</taxon>
        <taxon>Aves</taxon>
        <taxon>Neognathae</taxon>
        <taxon>Neoaves</taxon>
        <taxon>Telluraves</taxon>
        <taxon>Australaves</taxon>
        <taxon>Passeriformes</taxon>
        <taxon>Pipridae</taxon>
        <taxon>Pipra</taxon>
    </lineage>
</organism>
<protein>
    <submittedName>
        <fullName evidence="3 4">Cilia- and flagella-associated protein 221 isoform X1</fullName>
    </submittedName>
</protein>
<dbReference type="InterPro" id="IPR029676">
    <property type="entry name" value="CFAP221"/>
</dbReference>
<dbReference type="InterPro" id="IPR054089">
    <property type="entry name" value="Cep192-like_D3"/>
</dbReference>
<dbReference type="PANTHER" id="PTHR46500:SF1">
    <property type="entry name" value="CILIA- AND FLAGELLA-ASSOCIATED PROTEIN 221"/>
    <property type="match status" value="1"/>
</dbReference>
<dbReference type="AlphaFoldDB" id="A0A7R5KC17"/>
<dbReference type="GO" id="GO:0044458">
    <property type="term" value="P:motile cilium assembly"/>
    <property type="evidence" value="ECO:0007669"/>
    <property type="project" value="TreeGrafter"/>
</dbReference>
<keyword evidence="2" id="KW-1185">Reference proteome</keyword>
<dbReference type="CTD" id="200373"/>